<evidence type="ECO:0000313" key="3">
    <source>
        <dbReference type="Proteomes" id="UP000266906"/>
    </source>
</evidence>
<comment type="caution">
    <text evidence="2">The sequence shown here is derived from an EMBL/GenBank/DDBJ whole genome shotgun (WGS) entry which is preliminary data.</text>
</comment>
<dbReference type="OrthoDB" id="4228518at2"/>
<gene>
    <name evidence="2" type="ORF">EDD38_0676</name>
    <name evidence="1" type="ORF">EDD39_0010</name>
</gene>
<name>A0A3N4RVK5_9ACTN</name>
<evidence type="ECO:0008006" key="5">
    <source>
        <dbReference type="Google" id="ProtNLM"/>
    </source>
</evidence>
<accession>A0A8G1XDI2</accession>
<protein>
    <recommendedName>
        <fullName evidence="5">Excreted virulence factor EspC (Type VII ESX diderm)</fullName>
    </recommendedName>
</protein>
<sequence>MGDTGFRVEPEVLTGYASVLDTQAERIAQIRAALAGVQLSSEAFGKLPGSGELHGSYQEHAEAEQENFADLIELLDATGEGVRFTVDNYESNEQDTAEVYGGGQ</sequence>
<organism evidence="2 3">
    <name type="scientific">Kitasatospora cineracea</name>
    <dbReference type="NCBI Taxonomy" id="88074"/>
    <lineage>
        <taxon>Bacteria</taxon>
        <taxon>Bacillati</taxon>
        <taxon>Actinomycetota</taxon>
        <taxon>Actinomycetes</taxon>
        <taxon>Kitasatosporales</taxon>
        <taxon>Streptomycetaceae</taxon>
        <taxon>Kitasatospora</taxon>
    </lineage>
</organism>
<evidence type="ECO:0000313" key="1">
    <source>
        <dbReference type="EMBL" id="ROR41902.1"/>
    </source>
</evidence>
<reference evidence="3 4" key="1">
    <citation type="submission" date="2018-11" db="EMBL/GenBank/DDBJ databases">
        <title>Sequencing the genomes of 1000 actinobacteria strains.</title>
        <authorList>
            <person name="Klenk H.-P."/>
        </authorList>
    </citation>
    <scope>NUCLEOTIDE SEQUENCE [LARGE SCALE GENOMIC DNA]</scope>
    <source>
        <strain evidence="1 4">DSM 44780</strain>
        <strain evidence="2 3">DSM 44781</strain>
    </source>
</reference>
<dbReference type="RefSeq" id="WP_123817303.1">
    <property type="nucleotide sequence ID" value="NZ_JBEYIY010000028.1"/>
</dbReference>
<keyword evidence="3" id="KW-1185">Reference proteome</keyword>
<dbReference type="AlphaFoldDB" id="A0A3N4RVK5"/>
<dbReference type="EMBL" id="RJVJ01000001">
    <property type="protein sequence ID" value="ROR41902.1"/>
    <property type="molecule type" value="Genomic_DNA"/>
</dbReference>
<accession>A0A3N4RVK5</accession>
<dbReference type="InterPro" id="IPR036689">
    <property type="entry name" value="ESAT-6-like_sf"/>
</dbReference>
<evidence type="ECO:0000313" key="4">
    <source>
        <dbReference type="Proteomes" id="UP000267408"/>
    </source>
</evidence>
<proteinExistence type="predicted"/>
<dbReference type="Gene3D" id="1.10.287.1060">
    <property type="entry name" value="ESAT-6-like"/>
    <property type="match status" value="1"/>
</dbReference>
<dbReference type="Proteomes" id="UP000267408">
    <property type="component" value="Unassembled WGS sequence"/>
</dbReference>
<dbReference type="EMBL" id="RKQG01000001">
    <property type="protein sequence ID" value="RPE32417.1"/>
    <property type="molecule type" value="Genomic_DNA"/>
</dbReference>
<dbReference type="Proteomes" id="UP000266906">
    <property type="component" value="Unassembled WGS sequence"/>
</dbReference>
<dbReference type="SUPFAM" id="SSF140453">
    <property type="entry name" value="EsxAB dimer-like"/>
    <property type="match status" value="1"/>
</dbReference>
<evidence type="ECO:0000313" key="2">
    <source>
        <dbReference type="EMBL" id="RPE32417.1"/>
    </source>
</evidence>